<dbReference type="Proteomes" id="UP000650424">
    <property type="component" value="Unassembled WGS sequence"/>
</dbReference>
<protein>
    <submittedName>
        <fullName evidence="1">Uncharacterized protein</fullName>
    </submittedName>
</protein>
<evidence type="ECO:0000313" key="2">
    <source>
        <dbReference type="Proteomes" id="UP000650424"/>
    </source>
</evidence>
<dbReference type="RefSeq" id="WP_186947976.1">
    <property type="nucleotide sequence ID" value="NZ_JACOGF010000007.1"/>
</dbReference>
<proteinExistence type="predicted"/>
<organism evidence="1 2">
    <name type="scientific">Undibacterium hunanense</name>
    <dbReference type="NCBI Taxonomy" id="2762292"/>
    <lineage>
        <taxon>Bacteria</taxon>
        <taxon>Pseudomonadati</taxon>
        <taxon>Pseudomonadota</taxon>
        <taxon>Betaproteobacteria</taxon>
        <taxon>Burkholderiales</taxon>
        <taxon>Oxalobacteraceae</taxon>
        <taxon>Undibacterium</taxon>
    </lineage>
</organism>
<sequence>MTEFNLPPALALGVLIGVAGAYNRGLIKKTSDIPELVSEALHFAETGFLQKIII</sequence>
<name>A0ABR6ZSW3_9BURK</name>
<reference evidence="1 2" key="1">
    <citation type="submission" date="2020-08" db="EMBL/GenBank/DDBJ databases">
        <title>Novel species isolated from subtropical streams in China.</title>
        <authorList>
            <person name="Lu H."/>
        </authorList>
    </citation>
    <scope>NUCLEOTIDE SEQUENCE [LARGE SCALE GENOMIC DNA]</scope>
    <source>
        <strain evidence="1 2">CY18W</strain>
    </source>
</reference>
<evidence type="ECO:0000313" key="1">
    <source>
        <dbReference type="EMBL" id="MBC3918704.1"/>
    </source>
</evidence>
<accession>A0ABR6ZSW3</accession>
<keyword evidence="2" id="KW-1185">Reference proteome</keyword>
<dbReference type="EMBL" id="JACOGF010000007">
    <property type="protein sequence ID" value="MBC3918704.1"/>
    <property type="molecule type" value="Genomic_DNA"/>
</dbReference>
<comment type="caution">
    <text evidence="1">The sequence shown here is derived from an EMBL/GenBank/DDBJ whole genome shotgun (WGS) entry which is preliminary data.</text>
</comment>
<gene>
    <name evidence="1" type="ORF">H8L32_14515</name>
</gene>